<gene>
    <name evidence="10" type="primary">ctaG</name>
    <name evidence="11" type="ORF">F1189_05825</name>
</gene>
<proteinExistence type="inferred from homology"/>
<dbReference type="HAMAP" id="MF_00155">
    <property type="entry name" value="CtaG"/>
    <property type="match status" value="1"/>
</dbReference>
<keyword evidence="9 10" id="KW-0472">Membrane</keyword>
<comment type="function">
    <text evidence="1 10">Exerts its effect at some terminal stage of cytochrome c oxidase synthesis, probably by being involved in the insertion of the copper B into subunit I.</text>
</comment>
<evidence type="ECO:0000256" key="6">
    <source>
        <dbReference type="ARBA" id="ARBA00022968"/>
    </source>
</evidence>
<sequence length="203" mass="21719">MARRQAHPDRGRRNGVIAAALASVILGMVVLSFAAVPLYRMFCAATGFGGTPRIGPAASPGAVGRMVTVRFNADTNPALPWRFRPEQVELRLQLGAESVAFYAARNLADRPVTGVAVYNVTPEKVGRYFHKTACFCFDSQTLAAGQDMQFPLSFWVDPALATDPDTADVRTITLSYTFFRSLEDAAGSGAVATAGPHVGPVVR</sequence>
<name>A0A5M6IXZ0_9PROT</name>
<evidence type="ECO:0000256" key="4">
    <source>
        <dbReference type="ARBA" id="ARBA00015384"/>
    </source>
</evidence>
<dbReference type="OrthoDB" id="9804841at2"/>
<evidence type="ECO:0000256" key="8">
    <source>
        <dbReference type="ARBA" id="ARBA00023008"/>
    </source>
</evidence>
<keyword evidence="6 10" id="KW-0735">Signal-anchor</keyword>
<keyword evidence="7 10" id="KW-1133">Transmembrane helix</keyword>
<keyword evidence="5 10" id="KW-0812">Transmembrane</keyword>
<evidence type="ECO:0000256" key="1">
    <source>
        <dbReference type="ARBA" id="ARBA00004007"/>
    </source>
</evidence>
<keyword evidence="12" id="KW-1185">Reference proteome</keyword>
<dbReference type="AlphaFoldDB" id="A0A5M6IXZ0"/>
<dbReference type="GO" id="GO:0008535">
    <property type="term" value="P:respiratory chain complex IV assembly"/>
    <property type="evidence" value="ECO:0007669"/>
    <property type="project" value="UniProtKB-UniRule"/>
</dbReference>
<organism evidence="11 12">
    <name type="scientific">Rhodovastum atsumiense</name>
    <dbReference type="NCBI Taxonomy" id="504468"/>
    <lineage>
        <taxon>Bacteria</taxon>
        <taxon>Pseudomonadati</taxon>
        <taxon>Pseudomonadota</taxon>
        <taxon>Alphaproteobacteria</taxon>
        <taxon>Acetobacterales</taxon>
        <taxon>Acetobacteraceae</taxon>
        <taxon>Rhodovastum</taxon>
    </lineage>
</organism>
<feature type="topological domain" description="Cytoplasmic" evidence="10">
    <location>
        <begin position="1"/>
        <end position="12"/>
    </location>
</feature>
<dbReference type="EMBL" id="VWPK01000007">
    <property type="protein sequence ID" value="KAA5613213.1"/>
    <property type="molecule type" value="Genomic_DNA"/>
</dbReference>
<feature type="topological domain" description="Periplasmic" evidence="10">
    <location>
        <begin position="36"/>
        <end position="203"/>
    </location>
</feature>
<evidence type="ECO:0000256" key="5">
    <source>
        <dbReference type="ARBA" id="ARBA00022692"/>
    </source>
</evidence>
<evidence type="ECO:0000256" key="7">
    <source>
        <dbReference type="ARBA" id="ARBA00022989"/>
    </source>
</evidence>
<dbReference type="PANTHER" id="PTHR21320:SF3">
    <property type="entry name" value="CYTOCHROME C OXIDASE ASSEMBLY PROTEIN COX11, MITOCHONDRIAL-RELATED"/>
    <property type="match status" value="1"/>
</dbReference>
<dbReference type="RefSeq" id="WP_150039696.1">
    <property type="nucleotide sequence ID" value="NZ_OW485601.1"/>
</dbReference>
<dbReference type="GO" id="GO:0005507">
    <property type="term" value="F:copper ion binding"/>
    <property type="evidence" value="ECO:0007669"/>
    <property type="project" value="InterPro"/>
</dbReference>
<evidence type="ECO:0000313" key="11">
    <source>
        <dbReference type="EMBL" id="KAA5613213.1"/>
    </source>
</evidence>
<reference evidence="11 12" key="1">
    <citation type="submission" date="2019-09" db="EMBL/GenBank/DDBJ databases">
        <title>Genome sequence of Rhodovastum atsumiense, a diverse member of the Acetobacteraceae family of non-sulfur purple photosynthetic bacteria.</title>
        <authorList>
            <person name="Meyer T."/>
            <person name="Kyndt J."/>
        </authorList>
    </citation>
    <scope>NUCLEOTIDE SEQUENCE [LARGE SCALE GENOMIC DNA]</scope>
    <source>
        <strain evidence="11 12">DSM 21279</strain>
    </source>
</reference>
<evidence type="ECO:0000256" key="10">
    <source>
        <dbReference type="HAMAP-Rule" id="MF_00155"/>
    </source>
</evidence>
<dbReference type="InterPro" id="IPR007533">
    <property type="entry name" value="Cyt_c_oxidase_assmbl_CtaG"/>
</dbReference>
<accession>A0A5M6IXZ0</accession>
<comment type="subcellular location">
    <subcellularLocation>
        <location evidence="2 10">Cell inner membrane</location>
        <topology evidence="2 10">Single-pass type II membrane protein</topology>
        <orientation evidence="2 10">Periplasmic side</orientation>
    </subcellularLocation>
</comment>
<keyword evidence="10" id="KW-1003">Cell membrane</keyword>
<comment type="similarity">
    <text evidence="3 10">Belongs to the COX11/CtaG family.</text>
</comment>
<evidence type="ECO:0000256" key="3">
    <source>
        <dbReference type="ARBA" id="ARBA00009620"/>
    </source>
</evidence>
<evidence type="ECO:0000256" key="2">
    <source>
        <dbReference type="ARBA" id="ARBA00004382"/>
    </source>
</evidence>
<dbReference type="FunFam" id="2.60.370.10:FF:000001">
    <property type="entry name" value="COX11 cytochrome c oxidase assembly homolog"/>
    <property type="match status" value="1"/>
</dbReference>
<dbReference type="PIRSF" id="PIRSF005413">
    <property type="entry name" value="COX11"/>
    <property type="match status" value="1"/>
</dbReference>
<evidence type="ECO:0000256" key="9">
    <source>
        <dbReference type="ARBA" id="ARBA00023136"/>
    </source>
</evidence>
<protein>
    <recommendedName>
        <fullName evidence="4 10">Cytochrome c oxidase assembly protein CtaG</fullName>
    </recommendedName>
</protein>
<dbReference type="NCBIfam" id="NF003465">
    <property type="entry name" value="PRK05089.1"/>
    <property type="match status" value="1"/>
</dbReference>
<evidence type="ECO:0000313" key="12">
    <source>
        <dbReference type="Proteomes" id="UP000325255"/>
    </source>
</evidence>
<dbReference type="SUPFAM" id="SSF110111">
    <property type="entry name" value="Ctag/Cox11"/>
    <property type="match status" value="1"/>
</dbReference>
<keyword evidence="8 10" id="KW-0186">Copper</keyword>
<dbReference type="Proteomes" id="UP000325255">
    <property type="component" value="Unassembled WGS sequence"/>
</dbReference>
<dbReference type="Gene3D" id="2.60.370.10">
    <property type="entry name" value="Ctag/Cox11"/>
    <property type="match status" value="1"/>
</dbReference>
<dbReference type="InterPro" id="IPR023471">
    <property type="entry name" value="CtaG/Cox11_dom_sf"/>
</dbReference>
<dbReference type="GO" id="GO:0005886">
    <property type="term" value="C:plasma membrane"/>
    <property type="evidence" value="ECO:0007669"/>
    <property type="project" value="UniProtKB-SubCell"/>
</dbReference>
<keyword evidence="10" id="KW-0997">Cell inner membrane</keyword>
<dbReference type="PANTHER" id="PTHR21320">
    <property type="entry name" value="CYTOCHROME C OXIDASE ASSEMBLY PROTEIN COX11-RELATED"/>
    <property type="match status" value="1"/>
</dbReference>
<dbReference type="Pfam" id="PF04442">
    <property type="entry name" value="CtaG_Cox11"/>
    <property type="match status" value="1"/>
</dbReference>
<comment type="caution">
    <text evidence="11">The sequence shown here is derived from an EMBL/GenBank/DDBJ whole genome shotgun (WGS) entry which is preliminary data.</text>
</comment>